<organism evidence="1 2">
    <name type="scientific">Chitinophaga sancti</name>
    <dbReference type="NCBI Taxonomy" id="1004"/>
    <lineage>
        <taxon>Bacteria</taxon>
        <taxon>Pseudomonadati</taxon>
        <taxon>Bacteroidota</taxon>
        <taxon>Chitinophagia</taxon>
        <taxon>Chitinophagales</taxon>
        <taxon>Chitinophagaceae</taxon>
        <taxon>Chitinophaga</taxon>
    </lineage>
</organism>
<sequence length="45" mass="4964">MQLLRYPVPGKMTLMMAVVYALLGDGRMNLRLMEGGVITPGINNK</sequence>
<dbReference type="AlphaFoldDB" id="A0A1K1S1P9"/>
<proteinExistence type="predicted"/>
<reference evidence="1 2" key="1">
    <citation type="submission" date="2016-11" db="EMBL/GenBank/DDBJ databases">
        <authorList>
            <person name="Jaros S."/>
            <person name="Januszkiewicz K."/>
            <person name="Wedrychowicz H."/>
        </authorList>
    </citation>
    <scope>NUCLEOTIDE SEQUENCE [LARGE SCALE GENOMIC DNA]</scope>
    <source>
        <strain evidence="1 2">DSM 784</strain>
    </source>
</reference>
<evidence type="ECO:0000313" key="1">
    <source>
        <dbReference type="EMBL" id="SFW78230.1"/>
    </source>
</evidence>
<evidence type="ECO:0000313" key="2">
    <source>
        <dbReference type="Proteomes" id="UP000183788"/>
    </source>
</evidence>
<dbReference type="Proteomes" id="UP000183788">
    <property type="component" value="Unassembled WGS sequence"/>
</dbReference>
<name>A0A1K1S1P9_9BACT</name>
<gene>
    <name evidence="1" type="ORF">SAMN05661012_04609</name>
</gene>
<accession>A0A1K1S1P9</accession>
<dbReference type="STRING" id="1004.SAMN05661012_04609"/>
<protein>
    <submittedName>
        <fullName evidence="1">Uncharacterized protein</fullName>
    </submittedName>
</protein>
<dbReference type="EMBL" id="FPIZ01000016">
    <property type="protein sequence ID" value="SFW78230.1"/>
    <property type="molecule type" value="Genomic_DNA"/>
</dbReference>